<dbReference type="InterPro" id="IPR012338">
    <property type="entry name" value="Beta-lactam/transpept-like"/>
</dbReference>
<gene>
    <name evidence="2" type="ORF">ACFOPQ_13880</name>
</gene>
<organism evidence="2 3">
    <name type="scientific">Deinococcus antarcticus</name>
    <dbReference type="NCBI Taxonomy" id="1298767"/>
    <lineage>
        <taxon>Bacteria</taxon>
        <taxon>Thermotogati</taxon>
        <taxon>Deinococcota</taxon>
        <taxon>Deinococci</taxon>
        <taxon>Deinococcales</taxon>
        <taxon>Deinococcaceae</taxon>
        <taxon>Deinococcus</taxon>
    </lineage>
</organism>
<evidence type="ECO:0000313" key="2">
    <source>
        <dbReference type="EMBL" id="MFC3861852.1"/>
    </source>
</evidence>
<name>A0ABV8ABI7_9DEIO</name>
<feature type="domain" description="Beta-lactamase-related" evidence="1">
    <location>
        <begin position="29"/>
        <end position="387"/>
    </location>
</feature>
<dbReference type="Gene3D" id="3.40.710.10">
    <property type="entry name" value="DD-peptidase/beta-lactamase superfamily"/>
    <property type="match status" value="1"/>
</dbReference>
<keyword evidence="3" id="KW-1185">Reference proteome</keyword>
<comment type="caution">
    <text evidence="2">The sequence shown here is derived from an EMBL/GenBank/DDBJ whole genome shotgun (WGS) entry which is preliminary data.</text>
</comment>
<dbReference type="GO" id="GO:0016787">
    <property type="term" value="F:hydrolase activity"/>
    <property type="evidence" value="ECO:0007669"/>
    <property type="project" value="UniProtKB-KW"/>
</dbReference>
<reference evidence="3" key="1">
    <citation type="journal article" date="2019" name="Int. J. Syst. Evol. Microbiol.">
        <title>The Global Catalogue of Microorganisms (GCM) 10K type strain sequencing project: providing services to taxonomists for standard genome sequencing and annotation.</title>
        <authorList>
            <consortium name="The Broad Institute Genomics Platform"/>
            <consortium name="The Broad Institute Genome Sequencing Center for Infectious Disease"/>
            <person name="Wu L."/>
            <person name="Ma J."/>
        </authorList>
    </citation>
    <scope>NUCLEOTIDE SEQUENCE [LARGE SCALE GENOMIC DNA]</scope>
    <source>
        <strain evidence="3">CCTCC AB 2013263</strain>
    </source>
</reference>
<sequence length="409" mass="44985">MTIKAGINLERLQRWDRHVKETYVDPGILPNAQTVVYRQGELVHQSVIGWADVERQIPVREDSIFRIYSMTKPITSVAFMMLVEEGRVSLSDPVSRFIPEWAGLEVFEGGELGSYRTAPVNRPMQMVDLLRHTAGLSYLIQQGGKLDDAYRKLGLGLKTDLDEFIAGIAGLPLEFSPGEAWHYSAATDVLGYLVGRISGVPFEQFVKSRILEPLGMVDTDFFVPAEKVERFMPCYALTEQGRVIFNAVEGSHYLGAPRFVSGGGGLVGTAADYLRFCRLLLRGGELDGVRLISPKTLELMTMNHLPGGADIASLSRSAIARSESGSAGVGFGLGFAVTLDPTLTLVPGNVGDFYWGGAAGTYFWIDPLEDLAVVFMTQTLYCPDRVRQTLRTMVYAALEDSPTWPESRA</sequence>
<dbReference type="Proteomes" id="UP001595748">
    <property type="component" value="Unassembled WGS sequence"/>
</dbReference>
<dbReference type="RefSeq" id="WP_380079155.1">
    <property type="nucleotide sequence ID" value="NZ_JBHRZF010000161.1"/>
</dbReference>
<evidence type="ECO:0000259" key="1">
    <source>
        <dbReference type="Pfam" id="PF00144"/>
    </source>
</evidence>
<dbReference type="EMBL" id="JBHRZF010000161">
    <property type="protein sequence ID" value="MFC3861852.1"/>
    <property type="molecule type" value="Genomic_DNA"/>
</dbReference>
<dbReference type="PANTHER" id="PTHR43283">
    <property type="entry name" value="BETA-LACTAMASE-RELATED"/>
    <property type="match status" value="1"/>
</dbReference>
<dbReference type="EC" id="3.-.-.-" evidence="2"/>
<evidence type="ECO:0000313" key="3">
    <source>
        <dbReference type="Proteomes" id="UP001595748"/>
    </source>
</evidence>
<dbReference type="InterPro" id="IPR050789">
    <property type="entry name" value="Diverse_Enzym_Activities"/>
</dbReference>
<protein>
    <submittedName>
        <fullName evidence="2">Serine hydrolase domain-containing protein</fullName>
        <ecNumber evidence="2">3.-.-.-</ecNumber>
    </submittedName>
</protein>
<proteinExistence type="predicted"/>
<dbReference type="Pfam" id="PF00144">
    <property type="entry name" value="Beta-lactamase"/>
    <property type="match status" value="1"/>
</dbReference>
<dbReference type="InterPro" id="IPR001466">
    <property type="entry name" value="Beta-lactam-related"/>
</dbReference>
<keyword evidence="2" id="KW-0378">Hydrolase</keyword>
<dbReference type="PANTHER" id="PTHR43283:SF3">
    <property type="entry name" value="BETA-LACTAMASE FAMILY PROTEIN (AFU_ORTHOLOGUE AFUA_5G07500)"/>
    <property type="match status" value="1"/>
</dbReference>
<dbReference type="SUPFAM" id="SSF56601">
    <property type="entry name" value="beta-lactamase/transpeptidase-like"/>
    <property type="match status" value="1"/>
</dbReference>
<accession>A0ABV8ABI7</accession>